<name>A0A9W6Y9W0_9STRA</name>
<keyword evidence="3" id="KW-1185">Reference proteome</keyword>
<dbReference type="Proteomes" id="UP001165121">
    <property type="component" value="Unassembled WGS sequence"/>
</dbReference>
<proteinExistence type="predicted"/>
<evidence type="ECO:0000313" key="3">
    <source>
        <dbReference type="Proteomes" id="UP001165121"/>
    </source>
</evidence>
<feature type="compositionally biased region" description="Polar residues" evidence="1">
    <location>
        <begin position="122"/>
        <end position="131"/>
    </location>
</feature>
<gene>
    <name evidence="2" type="ORF">Pfra01_002431600</name>
</gene>
<dbReference type="AlphaFoldDB" id="A0A9W6Y9W0"/>
<dbReference type="EMBL" id="BSXT01004182">
    <property type="protein sequence ID" value="GMF57055.1"/>
    <property type="molecule type" value="Genomic_DNA"/>
</dbReference>
<reference evidence="2" key="1">
    <citation type="submission" date="2023-04" db="EMBL/GenBank/DDBJ databases">
        <title>Phytophthora fragariaefolia NBRC 109709.</title>
        <authorList>
            <person name="Ichikawa N."/>
            <person name="Sato H."/>
            <person name="Tonouchi N."/>
        </authorList>
    </citation>
    <scope>NUCLEOTIDE SEQUENCE</scope>
    <source>
        <strain evidence="2">NBRC 109709</strain>
    </source>
</reference>
<evidence type="ECO:0000313" key="2">
    <source>
        <dbReference type="EMBL" id="GMF57055.1"/>
    </source>
</evidence>
<organism evidence="2 3">
    <name type="scientific">Phytophthora fragariaefolia</name>
    <dbReference type="NCBI Taxonomy" id="1490495"/>
    <lineage>
        <taxon>Eukaryota</taxon>
        <taxon>Sar</taxon>
        <taxon>Stramenopiles</taxon>
        <taxon>Oomycota</taxon>
        <taxon>Peronosporomycetes</taxon>
        <taxon>Peronosporales</taxon>
        <taxon>Peronosporaceae</taxon>
        <taxon>Phytophthora</taxon>
    </lineage>
</organism>
<comment type="caution">
    <text evidence="2">The sequence shown here is derived from an EMBL/GenBank/DDBJ whole genome shotgun (WGS) entry which is preliminary data.</text>
</comment>
<accession>A0A9W6Y9W0</accession>
<protein>
    <submittedName>
        <fullName evidence="2">Unnamed protein product</fullName>
    </submittedName>
</protein>
<sequence>MARFPAVFMQIDDIDPDRDDADLKDKHQISVPLMTQTTVVFAFTLPGTGYTLVRPMLHQDIEYPKIEVNPDTKIAWPGVCQPSFQPTAGGSGKQGKEYIPPGNLRPRSTSACEFRSKEPKIDNSTIPWRSE</sequence>
<evidence type="ECO:0000256" key="1">
    <source>
        <dbReference type="SAM" id="MobiDB-lite"/>
    </source>
</evidence>
<feature type="region of interest" description="Disordered" evidence="1">
    <location>
        <begin position="85"/>
        <end position="131"/>
    </location>
</feature>